<evidence type="ECO:0000256" key="3">
    <source>
        <dbReference type="ARBA" id="ARBA00022777"/>
    </source>
</evidence>
<evidence type="ECO:0000256" key="6">
    <source>
        <dbReference type="PROSITE-ProRule" id="PRU00266"/>
    </source>
</evidence>
<dbReference type="SUPFAM" id="SSF56112">
    <property type="entry name" value="Protein kinase-like (PK-like)"/>
    <property type="match status" value="1"/>
</dbReference>
<dbReference type="Proteomes" id="UP001652622">
    <property type="component" value="Unplaced"/>
</dbReference>
<evidence type="ECO:0000256" key="2">
    <source>
        <dbReference type="ARBA" id="ARBA00022741"/>
    </source>
</evidence>
<comment type="similarity">
    <text evidence="5">Belongs to the protein kinase superfamily. Ser/Thr protein kinase family. GCN2 subfamily.</text>
</comment>
<protein>
    <submittedName>
        <fullName evidence="11">Interferon-induced, double-stranded RNA-activated protein kinase</fullName>
    </submittedName>
</protein>
<dbReference type="InterPro" id="IPR014720">
    <property type="entry name" value="dsRBD_dom"/>
</dbReference>
<feature type="domain" description="Protein kinase" evidence="8">
    <location>
        <begin position="288"/>
        <end position="569"/>
    </location>
</feature>
<evidence type="ECO:0000256" key="7">
    <source>
        <dbReference type="SAM" id="MobiDB-lite"/>
    </source>
</evidence>
<dbReference type="GeneID" id="117671374"/>
<dbReference type="Pfam" id="PF00035">
    <property type="entry name" value="dsrm"/>
    <property type="match status" value="2"/>
</dbReference>
<accession>A0ABM3ZJ51</accession>
<dbReference type="RefSeq" id="XP_060548402.1">
    <property type="nucleotide sequence ID" value="XM_060692419.1"/>
</dbReference>
<evidence type="ECO:0000259" key="9">
    <source>
        <dbReference type="PROSITE" id="PS50137"/>
    </source>
</evidence>
<reference evidence="11" key="1">
    <citation type="submission" date="2025-08" db="UniProtKB">
        <authorList>
            <consortium name="RefSeq"/>
        </authorList>
    </citation>
    <scope>IDENTIFICATION</scope>
    <source>
        <tissue evidence="11">Blood</tissue>
    </source>
</reference>
<dbReference type="PROSITE" id="PS00108">
    <property type="entry name" value="PROTEIN_KINASE_ST"/>
    <property type="match status" value="1"/>
</dbReference>
<dbReference type="InterPro" id="IPR050339">
    <property type="entry name" value="CC_SR_Kinase"/>
</dbReference>
<dbReference type="InterPro" id="IPR011009">
    <property type="entry name" value="Kinase-like_dom_sf"/>
</dbReference>
<dbReference type="PROSITE" id="PS50011">
    <property type="entry name" value="PROTEIN_KINASE_DOM"/>
    <property type="match status" value="1"/>
</dbReference>
<feature type="domain" description="DRBM" evidence="9">
    <location>
        <begin position="112"/>
        <end position="180"/>
    </location>
</feature>
<dbReference type="GO" id="GO:0016301">
    <property type="term" value="F:kinase activity"/>
    <property type="evidence" value="ECO:0007669"/>
    <property type="project" value="UniProtKB-KW"/>
</dbReference>
<sequence>MADNHPDPHTFMNKLNQHCQKKGLKLEYKDIAITGPSHDRVFTVAVVIGKVQYESAIGKTKKQAKAQAAVLAWNTIQKQKEGEPDSCEQHKESTLSLLSLRVPEYTSSNSINYVSLLNEYALKNKVHVQYNLISKTGLEHKPIFSYECQIDDIVVGVGRGNKAQAAKFEAAKLAYEKLTSSSTFRAEQSANSASDSSDTTFSSSQELSSEASGTSTDLDSELKKTSDTFTQHTDAIQLNETSSTQNPVSPPSQSMKPKRKETPLAPIFSKLCTRTSKFTKNDRFLADFYDIDSIASGGFGNVFKAKNIIDKRVCAIKRVRLLGKSKKDNGEREKREAEALAKLDHLHPHIIRYYGCWSGKDIFQFPDTSVISSEQYDCLFIHMELCEQGNLSDWIKKKGLSLYNKKDPCKEDSIILFQQIVEGVEYIHSKGLIHRDLKPLNILFYSEKHIKIGDFGLVTDVDVGQKTTNTGTVNYMAPEQEGSNYGKKVDIFPLGLILYEMLSPFFTDTEKYKEWPNIKEGKFPTKFTEEFSEETHLIKKLLSKEPARRPSAAVILNNLKGQPPRVHTR</sequence>
<dbReference type="SMART" id="SM00358">
    <property type="entry name" value="DSRM"/>
    <property type="match status" value="2"/>
</dbReference>
<dbReference type="InterPro" id="IPR000719">
    <property type="entry name" value="Prot_kinase_dom"/>
</dbReference>
<dbReference type="PROSITE" id="PS50137">
    <property type="entry name" value="DS_RBD"/>
    <property type="match status" value="2"/>
</dbReference>
<feature type="domain" description="DRBM" evidence="9">
    <location>
        <begin position="7"/>
        <end position="78"/>
    </location>
</feature>
<evidence type="ECO:0000256" key="4">
    <source>
        <dbReference type="ARBA" id="ARBA00022840"/>
    </source>
</evidence>
<keyword evidence="10" id="KW-1185">Reference proteome</keyword>
<dbReference type="Gene3D" id="3.30.200.20">
    <property type="entry name" value="Phosphorylase Kinase, domain 1"/>
    <property type="match status" value="1"/>
</dbReference>
<dbReference type="SUPFAM" id="SSF54768">
    <property type="entry name" value="dsRNA-binding domain-like"/>
    <property type="match status" value="2"/>
</dbReference>
<keyword evidence="4" id="KW-0067">ATP-binding</keyword>
<keyword evidence="6" id="KW-0694">RNA-binding</keyword>
<dbReference type="PANTHER" id="PTHR11042:SF163">
    <property type="entry name" value="INTERFERON-INDUCED, DOUBLE-STRANDED RNA-ACTIVATED PROTEIN KINASE"/>
    <property type="match status" value="1"/>
</dbReference>
<feature type="compositionally biased region" description="Polar residues" evidence="7">
    <location>
        <begin position="227"/>
        <end position="255"/>
    </location>
</feature>
<dbReference type="Gene3D" id="3.30.160.20">
    <property type="match status" value="2"/>
</dbReference>
<evidence type="ECO:0000259" key="8">
    <source>
        <dbReference type="PROSITE" id="PS50011"/>
    </source>
</evidence>
<dbReference type="Pfam" id="PF00069">
    <property type="entry name" value="Pkinase"/>
    <property type="match status" value="1"/>
</dbReference>
<proteinExistence type="inferred from homology"/>
<keyword evidence="3 11" id="KW-0418">Kinase</keyword>
<organism evidence="10 11">
    <name type="scientific">Pantherophis guttatus</name>
    <name type="common">Corn snake</name>
    <name type="synonym">Elaphe guttata</name>
    <dbReference type="NCBI Taxonomy" id="94885"/>
    <lineage>
        <taxon>Eukaryota</taxon>
        <taxon>Metazoa</taxon>
        <taxon>Chordata</taxon>
        <taxon>Craniata</taxon>
        <taxon>Vertebrata</taxon>
        <taxon>Euteleostomi</taxon>
        <taxon>Lepidosauria</taxon>
        <taxon>Squamata</taxon>
        <taxon>Bifurcata</taxon>
        <taxon>Unidentata</taxon>
        <taxon>Episquamata</taxon>
        <taxon>Toxicofera</taxon>
        <taxon>Serpentes</taxon>
        <taxon>Colubroidea</taxon>
        <taxon>Colubridae</taxon>
        <taxon>Colubrinae</taxon>
        <taxon>Pantherophis</taxon>
    </lineage>
</organism>
<evidence type="ECO:0000256" key="1">
    <source>
        <dbReference type="ARBA" id="ARBA00022679"/>
    </source>
</evidence>
<keyword evidence="1" id="KW-0808">Transferase</keyword>
<name>A0ABM3ZJ51_PANGU</name>
<evidence type="ECO:0000313" key="10">
    <source>
        <dbReference type="Proteomes" id="UP001652622"/>
    </source>
</evidence>
<feature type="compositionally biased region" description="Low complexity" evidence="7">
    <location>
        <begin position="187"/>
        <end position="215"/>
    </location>
</feature>
<gene>
    <name evidence="11" type="primary">EIF2AK2</name>
</gene>
<dbReference type="InterPro" id="IPR008271">
    <property type="entry name" value="Ser/Thr_kinase_AS"/>
</dbReference>
<dbReference type="Gene3D" id="1.10.510.10">
    <property type="entry name" value="Transferase(Phosphotransferase) domain 1"/>
    <property type="match status" value="1"/>
</dbReference>
<dbReference type="PANTHER" id="PTHR11042">
    <property type="entry name" value="EUKARYOTIC TRANSLATION INITIATION FACTOR 2-ALPHA KINASE EIF2-ALPHA KINASE -RELATED"/>
    <property type="match status" value="1"/>
</dbReference>
<evidence type="ECO:0000256" key="5">
    <source>
        <dbReference type="ARBA" id="ARBA00037982"/>
    </source>
</evidence>
<dbReference type="SMART" id="SM00220">
    <property type="entry name" value="S_TKc"/>
    <property type="match status" value="1"/>
</dbReference>
<keyword evidence="2" id="KW-0547">Nucleotide-binding</keyword>
<evidence type="ECO:0000313" key="11">
    <source>
        <dbReference type="RefSeq" id="XP_060548402.1"/>
    </source>
</evidence>
<feature type="region of interest" description="Disordered" evidence="7">
    <location>
        <begin position="184"/>
        <end position="261"/>
    </location>
</feature>